<dbReference type="Pfam" id="PF01323">
    <property type="entry name" value="DSBA"/>
    <property type="match status" value="1"/>
</dbReference>
<evidence type="ECO:0000313" key="4">
    <source>
        <dbReference type="EMBL" id="OAZ09026.1"/>
    </source>
</evidence>
<comment type="similarity">
    <text evidence="1">Belongs to the GST superfamily. NadH family.</text>
</comment>
<dbReference type="InterPro" id="IPR014440">
    <property type="entry name" value="HCCAis_GSTk"/>
</dbReference>
<dbReference type="Gene3D" id="3.40.30.10">
    <property type="entry name" value="Glutaredoxin"/>
    <property type="match status" value="1"/>
</dbReference>
<evidence type="ECO:0000256" key="2">
    <source>
        <dbReference type="PIRSR" id="PIRSR006386-1"/>
    </source>
</evidence>
<dbReference type="PANTHER" id="PTHR42943:SF2">
    <property type="entry name" value="GLUTATHIONE S-TRANSFERASE KAPPA 1"/>
    <property type="match status" value="1"/>
</dbReference>
<dbReference type="GO" id="GO:0004602">
    <property type="term" value="F:glutathione peroxidase activity"/>
    <property type="evidence" value="ECO:0007669"/>
    <property type="project" value="TreeGrafter"/>
</dbReference>
<keyword evidence="1 4" id="KW-0413">Isomerase</keyword>
<dbReference type="InterPro" id="IPR001853">
    <property type="entry name" value="DSBA-like_thioredoxin_dom"/>
</dbReference>
<proteinExistence type="inferred from homology"/>
<dbReference type="EC" id="5.99.1.4" evidence="1"/>
<evidence type="ECO:0000313" key="5">
    <source>
        <dbReference type="Proteomes" id="UP000094009"/>
    </source>
</evidence>
<dbReference type="RefSeq" id="WP_064781587.1">
    <property type="nucleotide sequence ID" value="NZ_JPVZ01000006.1"/>
</dbReference>
<evidence type="ECO:0000259" key="3">
    <source>
        <dbReference type="Pfam" id="PF01323"/>
    </source>
</evidence>
<dbReference type="InterPro" id="IPR051924">
    <property type="entry name" value="GST_Kappa/NadH"/>
</dbReference>
<reference evidence="4 5" key="1">
    <citation type="submission" date="2014-07" db="EMBL/GenBank/DDBJ databases">
        <title>Draft genome sequence of Thalassospira tepidiphila 1-1B.</title>
        <authorList>
            <person name="Lai Q."/>
            <person name="Shao Z."/>
        </authorList>
    </citation>
    <scope>NUCLEOTIDE SEQUENCE [LARGE SCALE GENOMIC DNA]</scope>
    <source>
        <strain evidence="4 5">MCCC 1A03514</strain>
    </source>
</reference>
<sequence length="210" mass="24237">MSEVSFYFDFSSPYGYLAAERMEEFEKRHGVTVVWRPFMIGAAFKQTGQSPLLDQPIRGPYFRHDMERCARLQNIPFQIPNNFPYAALVPTRAYYWLESRSPMLARKFAKDIYRGYFADGLDMSNPENVFAAATRHSINASEMRAAVESQKWKDHVRAVTEDAIKMGAFGSPFFFYEDEPFFGNDRIDQLAQWISLRKLTLGSTTDNPGH</sequence>
<name>A0A853KYM9_9PROT</name>
<dbReference type="GO" id="GO:0004364">
    <property type="term" value="F:glutathione transferase activity"/>
    <property type="evidence" value="ECO:0007669"/>
    <property type="project" value="TreeGrafter"/>
</dbReference>
<dbReference type="GO" id="GO:0006749">
    <property type="term" value="P:glutathione metabolic process"/>
    <property type="evidence" value="ECO:0007669"/>
    <property type="project" value="TreeGrafter"/>
</dbReference>
<accession>A0A853KYM9</accession>
<dbReference type="PIRSF" id="PIRSF006386">
    <property type="entry name" value="HCCAis_GSTk"/>
    <property type="match status" value="1"/>
</dbReference>
<dbReference type="InterPro" id="IPR044087">
    <property type="entry name" value="NahD-like"/>
</dbReference>
<evidence type="ECO:0000256" key="1">
    <source>
        <dbReference type="PIRNR" id="PIRNR006386"/>
    </source>
</evidence>
<dbReference type="Proteomes" id="UP000094009">
    <property type="component" value="Unassembled WGS sequence"/>
</dbReference>
<gene>
    <name evidence="4" type="ORF">TH4_14260</name>
</gene>
<organism evidence="4 5">
    <name type="scientific">Thalassospira tepidiphila MCCC 1A03514</name>
    <dbReference type="NCBI Taxonomy" id="1177930"/>
    <lineage>
        <taxon>Bacteria</taxon>
        <taxon>Pseudomonadati</taxon>
        <taxon>Pseudomonadota</taxon>
        <taxon>Alphaproteobacteria</taxon>
        <taxon>Rhodospirillales</taxon>
        <taxon>Thalassospiraceae</taxon>
        <taxon>Thalassospira</taxon>
    </lineage>
</organism>
<comment type="caution">
    <text evidence="4">The sequence shown here is derived from an EMBL/GenBank/DDBJ whole genome shotgun (WGS) entry which is preliminary data.</text>
</comment>
<dbReference type="GO" id="GO:1901170">
    <property type="term" value="P:naphthalene catabolic process"/>
    <property type="evidence" value="ECO:0007669"/>
    <property type="project" value="InterPro"/>
</dbReference>
<dbReference type="CDD" id="cd03022">
    <property type="entry name" value="DsbA_HCCA_Iso"/>
    <property type="match status" value="1"/>
</dbReference>
<feature type="active site" description="Nucleophile" evidence="2">
    <location>
        <position position="12"/>
    </location>
</feature>
<dbReference type="InterPro" id="IPR036249">
    <property type="entry name" value="Thioredoxin-like_sf"/>
</dbReference>
<dbReference type="PANTHER" id="PTHR42943">
    <property type="entry name" value="GLUTATHIONE S-TRANSFERASE KAPPA"/>
    <property type="match status" value="1"/>
</dbReference>
<dbReference type="SUPFAM" id="SSF52833">
    <property type="entry name" value="Thioredoxin-like"/>
    <property type="match status" value="1"/>
</dbReference>
<dbReference type="EMBL" id="JPVZ01000006">
    <property type="protein sequence ID" value="OAZ09026.1"/>
    <property type="molecule type" value="Genomic_DNA"/>
</dbReference>
<dbReference type="AlphaFoldDB" id="A0A853KYM9"/>
<feature type="domain" description="DSBA-like thioredoxin" evidence="3">
    <location>
        <begin position="4"/>
        <end position="193"/>
    </location>
</feature>
<protein>
    <recommendedName>
        <fullName evidence="1">2-hydroxychromene-2-carboxylate isomerase</fullName>
        <ecNumber evidence="1">5.99.1.4</ecNumber>
    </recommendedName>
</protein>
<comment type="catalytic activity">
    <reaction evidence="1">
        <text>2-hydroxychromene-2-carboxylate = (3E)-4-(2-hydroxyphenyl)-2-oxobut-3-enoate</text>
        <dbReference type="Rhea" id="RHEA:27401"/>
        <dbReference type="ChEBI" id="CHEBI:59350"/>
        <dbReference type="ChEBI" id="CHEBI:59353"/>
        <dbReference type="EC" id="5.99.1.4"/>
    </reaction>
</comment>
<dbReference type="GO" id="GO:0018845">
    <property type="term" value="F:2-hydroxychromene-2-carboxylate isomerase activity"/>
    <property type="evidence" value="ECO:0007669"/>
    <property type="project" value="UniProtKB-UniRule"/>
</dbReference>